<dbReference type="GO" id="GO:0005886">
    <property type="term" value="C:plasma membrane"/>
    <property type="evidence" value="ECO:0007669"/>
    <property type="project" value="UniProtKB-SubCell"/>
</dbReference>
<dbReference type="SMART" id="SM00382">
    <property type="entry name" value="AAA"/>
    <property type="match status" value="1"/>
</dbReference>
<dbReference type="NCBIfam" id="TIGR01842">
    <property type="entry name" value="type_I_sec_PrtD"/>
    <property type="match status" value="1"/>
</dbReference>
<dbReference type="Proteomes" id="UP000603912">
    <property type="component" value="Unassembled WGS sequence"/>
</dbReference>
<evidence type="ECO:0000256" key="7">
    <source>
        <dbReference type="ARBA" id="ARBA00023136"/>
    </source>
</evidence>
<dbReference type="PROSITE" id="PS50893">
    <property type="entry name" value="ABC_TRANSPORTER_2"/>
    <property type="match status" value="1"/>
</dbReference>
<dbReference type="PROSITE" id="PS50929">
    <property type="entry name" value="ABC_TM1F"/>
    <property type="match status" value="1"/>
</dbReference>
<dbReference type="SUPFAM" id="SSF52540">
    <property type="entry name" value="P-loop containing nucleoside triphosphate hydrolases"/>
    <property type="match status" value="1"/>
</dbReference>
<dbReference type="PROSITE" id="PS00211">
    <property type="entry name" value="ABC_TRANSPORTER_1"/>
    <property type="match status" value="1"/>
</dbReference>
<keyword evidence="3 8" id="KW-0812">Transmembrane</keyword>
<dbReference type="GO" id="GO:0005524">
    <property type="term" value="F:ATP binding"/>
    <property type="evidence" value="ECO:0007669"/>
    <property type="project" value="UniProtKB-KW"/>
</dbReference>
<keyword evidence="12" id="KW-1185">Reference proteome</keyword>
<dbReference type="GO" id="GO:0034040">
    <property type="term" value="F:ATPase-coupled lipid transmembrane transporter activity"/>
    <property type="evidence" value="ECO:0007669"/>
    <property type="project" value="TreeGrafter"/>
</dbReference>
<organism evidence="11 12">
    <name type="scientific">Alsobacter metallidurans</name>
    <dbReference type="NCBI Taxonomy" id="340221"/>
    <lineage>
        <taxon>Bacteria</taxon>
        <taxon>Pseudomonadati</taxon>
        <taxon>Pseudomonadota</taxon>
        <taxon>Alphaproteobacteria</taxon>
        <taxon>Hyphomicrobiales</taxon>
        <taxon>Alsobacteraceae</taxon>
        <taxon>Alsobacter</taxon>
    </lineage>
</organism>
<dbReference type="SUPFAM" id="SSF90123">
    <property type="entry name" value="ABC transporter transmembrane region"/>
    <property type="match status" value="1"/>
</dbReference>
<dbReference type="InterPro" id="IPR039421">
    <property type="entry name" value="Type_1_exporter"/>
</dbReference>
<dbReference type="InterPro" id="IPR003439">
    <property type="entry name" value="ABC_transporter-like_ATP-bd"/>
</dbReference>
<feature type="domain" description="ABC transmembrane type-1" evidence="10">
    <location>
        <begin position="27"/>
        <end position="305"/>
    </location>
</feature>
<gene>
    <name evidence="11" type="ORF">GCM10007036_21270</name>
</gene>
<dbReference type="Gene3D" id="1.20.1560.10">
    <property type="entry name" value="ABC transporter type 1, transmembrane domain"/>
    <property type="match status" value="1"/>
</dbReference>
<feature type="transmembrane region" description="Helical" evidence="8">
    <location>
        <begin position="54"/>
        <end position="76"/>
    </location>
</feature>
<evidence type="ECO:0000313" key="11">
    <source>
        <dbReference type="EMBL" id="GGH18833.1"/>
    </source>
</evidence>
<keyword evidence="6 8" id="KW-1133">Transmembrane helix</keyword>
<dbReference type="GO" id="GO:0030256">
    <property type="term" value="C:type I protein secretion system complex"/>
    <property type="evidence" value="ECO:0007669"/>
    <property type="project" value="InterPro"/>
</dbReference>
<dbReference type="InterPro" id="IPR003593">
    <property type="entry name" value="AAA+_ATPase"/>
</dbReference>
<evidence type="ECO:0000256" key="2">
    <source>
        <dbReference type="ARBA" id="ARBA00005417"/>
    </source>
</evidence>
<dbReference type="InterPro" id="IPR027417">
    <property type="entry name" value="P-loop_NTPase"/>
</dbReference>
<keyword evidence="4" id="KW-0547">Nucleotide-binding</keyword>
<protein>
    <submittedName>
        <fullName evidence="11">Type I secretion protein</fullName>
    </submittedName>
</protein>
<feature type="domain" description="ABC transporter" evidence="9">
    <location>
        <begin position="336"/>
        <end position="572"/>
    </location>
</feature>
<feature type="transmembrane region" description="Helical" evidence="8">
    <location>
        <begin position="161"/>
        <end position="183"/>
    </location>
</feature>
<proteinExistence type="inferred from homology"/>
<dbReference type="Pfam" id="PF00005">
    <property type="entry name" value="ABC_tran"/>
    <property type="match status" value="1"/>
</dbReference>
<evidence type="ECO:0000256" key="4">
    <source>
        <dbReference type="ARBA" id="ARBA00022741"/>
    </source>
</evidence>
<evidence type="ECO:0000256" key="5">
    <source>
        <dbReference type="ARBA" id="ARBA00022840"/>
    </source>
</evidence>
<reference evidence="11" key="1">
    <citation type="journal article" date="2014" name="Int. J. Syst. Evol. Microbiol.">
        <title>Complete genome sequence of Corynebacterium casei LMG S-19264T (=DSM 44701T), isolated from a smear-ripened cheese.</title>
        <authorList>
            <consortium name="US DOE Joint Genome Institute (JGI-PGF)"/>
            <person name="Walter F."/>
            <person name="Albersmeier A."/>
            <person name="Kalinowski J."/>
            <person name="Ruckert C."/>
        </authorList>
    </citation>
    <scope>NUCLEOTIDE SEQUENCE</scope>
    <source>
        <strain evidence="11">CGMCC 1.12214</strain>
    </source>
</reference>
<dbReference type="AlphaFoldDB" id="A0A917I7H0"/>
<reference evidence="11" key="2">
    <citation type="submission" date="2020-09" db="EMBL/GenBank/DDBJ databases">
        <authorList>
            <person name="Sun Q."/>
            <person name="Zhou Y."/>
        </authorList>
    </citation>
    <scope>NUCLEOTIDE SEQUENCE</scope>
    <source>
        <strain evidence="11">CGMCC 1.12214</strain>
    </source>
</reference>
<keyword evidence="7 8" id="KW-0472">Membrane</keyword>
<feature type="transmembrane region" description="Helical" evidence="8">
    <location>
        <begin position="133"/>
        <end position="155"/>
    </location>
</feature>
<keyword evidence="5" id="KW-0067">ATP-binding</keyword>
<dbReference type="RefSeq" id="WP_188517761.1">
    <property type="nucleotide sequence ID" value="NZ_BMES01000002.1"/>
</dbReference>
<evidence type="ECO:0000256" key="3">
    <source>
        <dbReference type="ARBA" id="ARBA00022692"/>
    </source>
</evidence>
<dbReference type="InterPro" id="IPR017871">
    <property type="entry name" value="ABC_transporter-like_CS"/>
</dbReference>
<dbReference type="EMBL" id="BMES01000002">
    <property type="protein sequence ID" value="GGH18833.1"/>
    <property type="molecule type" value="Genomic_DNA"/>
</dbReference>
<dbReference type="InterPro" id="IPR011527">
    <property type="entry name" value="ABC1_TM_dom"/>
</dbReference>
<accession>A0A917I7H0</accession>
<dbReference type="Gene3D" id="3.40.50.300">
    <property type="entry name" value="P-loop containing nucleotide triphosphate hydrolases"/>
    <property type="match status" value="1"/>
</dbReference>
<name>A0A917I7H0_9HYPH</name>
<dbReference type="GO" id="GO:0016887">
    <property type="term" value="F:ATP hydrolysis activity"/>
    <property type="evidence" value="ECO:0007669"/>
    <property type="project" value="InterPro"/>
</dbReference>
<comment type="subcellular location">
    <subcellularLocation>
        <location evidence="1">Cell membrane</location>
        <topology evidence="1">Multi-pass membrane protein</topology>
    </subcellularLocation>
</comment>
<evidence type="ECO:0000313" key="12">
    <source>
        <dbReference type="Proteomes" id="UP000603912"/>
    </source>
</evidence>
<dbReference type="GO" id="GO:0030253">
    <property type="term" value="P:protein secretion by the type I secretion system"/>
    <property type="evidence" value="ECO:0007669"/>
    <property type="project" value="InterPro"/>
</dbReference>
<dbReference type="PANTHER" id="PTHR24221:SF248">
    <property type="entry name" value="ABC TRANSPORTER TRANSMEMBRANE REGION"/>
    <property type="match status" value="1"/>
</dbReference>
<comment type="caution">
    <text evidence="11">The sequence shown here is derived from an EMBL/GenBank/DDBJ whole genome shotgun (WGS) entry which is preliminary data.</text>
</comment>
<evidence type="ECO:0000256" key="1">
    <source>
        <dbReference type="ARBA" id="ARBA00004651"/>
    </source>
</evidence>
<feature type="transmembrane region" description="Helical" evidence="8">
    <location>
        <begin position="25"/>
        <end position="48"/>
    </location>
</feature>
<dbReference type="GO" id="GO:0140359">
    <property type="term" value="F:ABC-type transporter activity"/>
    <property type="evidence" value="ECO:0007669"/>
    <property type="project" value="InterPro"/>
</dbReference>
<evidence type="ECO:0000259" key="9">
    <source>
        <dbReference type="PROSITE" id="PS50893"/>
    </source>
</evidence>
<dbReference type="Pfam" id="PF00664">
    <property type="entry name" value="ABC_membrane"/>
    <property type="match status" value="1"/>
</dbReference>
<dbReference type="InterPro" id="IPR036640">
    <property type="entry name" value="ABC1_TM_sf"/>
</dbReference>
<sequence length="581" mass="61743">MATQRNRKTTEPAELAKQVGSVRGVILVLFAVSGVINLLALTGSLYMLQIYDRAIPSASIPTLAALSLLAIGLYLFQGVFDTLRSQILVRLGARVDARLAPLAHQVVIEMTRYGHSAAEAQERGRDVDTLRSFLSGSAPIALFDVPWIPIFLGFVYLLHPWLGLLTIGGALVLCTMTLLTELLTRSSTAKLHKTAVRRNSLVDAHARNADILKAMGIAGHAVSRFGEANAEHLRVQTRTSDIVGTFGALSKVTRMMLQSALLGLGAYLTIKGELSAGSIIACSVSSARALAPVDLAIGNWKLIAAARRSFRRLKHTLAAAEETDKRLILPAPHKTLQVQNMTVVAPGAGAVLVSDVTFEMKAGQVFGLVGPSGGGKTSLAKGLVGVWPLLRGQVRLDGADLDQWRSDILGPQIGYLPQEVCMLEGTIAENIGRFDPHAADAAIVAAAEAAGVHAMITELPEGYQTELGPNGMALSAGQRQRIGLARALYGKPFLVVLDEPNSNLDSDGEAALGDAIDGLKERGAVVIVIAHRPRVLQSVDLVGVVRGGKLAAFGPRDEIIKETSNSIPFRQPARRQAVATI</sequence>
<evidence type="ECO:0000259" key="10">
    <source>
        <dbReference type="PROSITE" id="PS50929"/>
    </source>
</evidence>
<dbReference type="PANTHER" id="PTHR24221">
    <property type="entry name" value="ATP-BINDING CASSETTE SUB-FAMILY B"/>
    <property type="match status" value="1"/>
</dbReference>
<evidence type="ECO:0000256" key="8">
    <source>
        <dbReference type="SAM" id="Phobius"/>
    </source>
</evidence>
<comment type="similarity">
    <text evidence="2">Belongs to the ABC transporter superfamily.</text>
</comment>
<dbReference type="InterPro" id="IPR010128">
    <property type="entry name" value="ATPase_T1SS_PrtD-like"/>
</dbReference>
<evidence type="ECO:0000256" key="6">
    <source>
        <dbReference type="ARBA" id="ARBA00022989"/>
    </source>
</evidence>